<evidence type="ECO:0000313" key="2">
    <source>
        <dbReference type="Proteomes" id="UP000315783"/>
    </source>
</evidence>
<sequence length="131" mass="14400">MIACTSMVGMLQQSDVMPCWPDFIRVQLGIHRHLHCKLVGEATDFSRLAKNAVATLQSVDNSTAVWIRAVSENGTFYCSSRSKFWTPEGRETPKDTPWLLHFGSSATVDARGMSATAGNIEQFGQGFLDSS</sequence>
<gene>
    <name evidence="1" type="ORF">IF1G_07566</name>
</gene>
<comment type="caution">
    <text evidence="1">The sequence shown here is derived from an EMBL/GenBank/DDBJ whole genome shotgun (WGS) entry which is preliminary data.</text>
</comment>
<keyword evidence="2" id="KW-1185">Reference proteome</keyword>
<protein>
    <submittedName>
        <fullName evidence="1">Uncharacterized protein</fullName>
    </submittedName>
</protein>
<reference evidence="1 2" key="1">
    <citation type="journal article" date="2019" name="Appl. Microbiol. Biotechnol.">
        <title>Genome sequence of Isaria javanica and comparative genome analysis insights into family S53 peptidase evolution in fungal entomopathogens.</title>
        <authorList>
            <person name="Lin R."/>
            <person name="Zhang X."/>
            <person name="Xin B."/>
            <person name="Zou M."/>
            <person name="Gao Y."/>
            <person name="Qin F."/>
            <person name="Hu Q."/>
            <person name="Xie B."/>
            <person name="Cheng X."/>
        </authorList>
    </citation>
    <scope>NUCLEOTIDE SEQUENCE [LARGE SCALE GENOMIC DNA]</scope>
    <source>
        <strain evidence="1 2">IJ1G</strain>
    </source>
</reference>
<name>A0A545UWJ7_9HYPO</name>
<dbReference type="AlphaFoldDB" id="A0A545UWJ7"/>
<dbReference type="Proteomes" id="UP000315783">
    <property type="component" value="Unassembled WGS sequence"/>
</dbReference>
<organism evidence="1 2">
    <name type="scientific">Cordyceps javanica</name>
    <dbReference type="NCBI Taxonomy" id="43265"/>
    <lineage>
        <taxon>Eukaryota</taxon>
        <taxon>Fungi</taxon>
        <taxon>Dikarya</taxon>
        <taxon>Ascomycota</taxon>
        <taxon>Pezizomycotina</taxon>
        <taxon>Sordariomycetes</taxon>
        <taxon>Hypocreomycetidae</taxon>
        <taxon>Hypocreales</taxon>
        <taxon>Cordycipitaceae</taxon>
        <taxon>Cordyceps</taxon>
    </lineage>
</organism>
<proteinExistence type="predicted"/>
<dbReference type="EMBL" id="SPUK01000011">
    <property type="protein sequence ID" value="TQV93834.1"/>
    <property type="molecule type" value="Genomic_DNA"/>
</dbReference>
<accession>A0A545UWJ7</accession>
<evidence type="ECO:0000313" key="1">
    <source>
        <dbReference type="EMBL" id="TQV93834.1"/>
    </source>
</evidence>